<name>A0A814V1K1_9BILA</name>
<evidence type="ECO:0000256" key="9">
    <source>
        <dbReference type="ARBA" id="ARBA00023027"/>
    </source>
</evidence>
<evidence type="ECO:0000256" key="11">
    <source>
        <dbReference type="ARBA" id="ARBA00049433"/>
    </source>
</evidence>
<keyword evidence="8" id="KW-0408">Iron</keyword>
<evidence type="ECO:0000256" key="2">
    <source>
        <dbReference type="ARBA" id="ARBA00006401"/>
    </source>
</evidence>
<comment type="similarity">
    <text evidence="2">In the C-terminal section; belongs to the flavoprotein pyridine nucleotide cytochrome reductase family.</text>
</comment>
<keyword evidence="7" id="KW-0521">NADP</keyword>
<dbReference type="GO" id="GO:0019825">
    <property type="term" value="F:oxygen binding"/>
    <property type="evidence" value="ECO:0007669"/>
    <property type="project" value="InterPro"/>
</dbReference>
<evidence type="ECO:0000256" key="5">
    <source>
        <dbReference type="ARBA" id="ARBA00022617"/>
    </source>
</evidence>
<dbReference type="GO" id="GO:0020037">
    <property type="term" value="F:heme binding"/>
    <property type="evidence" value="ECO:0007669"/>
    <property type="project" value="InterPro"/>
</dbReference>
<comment type="caution">
    <text evidence="15">The sequence shown here is derived from an EMBL/GenBank/DDBJ whole genome shotgun (WGS) entry which is preliminary data.</text>
</comment>
<dbReference type="Pfam" id="PF00042">
    <property type="entry name" value="Globin"/>
    <property type="match status" value="1"/>
</dbReference>
<evidence type="ECO:0000256" key="8">
    <source>
        <dbReference type="ARBA" id="ARBA00023004"/>
    </source>
</evidence>
<proteinExistence type="inferred from homology"/>
<evidence type="ECO:0000256" key="7">
    <source>
        <dbReference type="ARBA" id="ARBA00022857"/>
    </source>
</evidence>
<dbReference type="InterPro" id="IPR017938">
    <property type="entry name" value="Riboflavin_synthase-like_b-brl"/>
</dbReference>
<accession>A0A814V1K1</accession>
<keyword evidence="5 12" id="KW-0349">Heme</keyword>
<feature type="domain" description="Globin" evidence="13">
    <location>
        <begin position="2"/>
        <end position="139"/>
    </location>
</feature>
<keyword evidence="12" id="KW-0561">Oxygen transport</keyword>
<dbReference type="SUPFAM" id="SSF46458">
    <property type="entry name" value="Globin-like"/>
    <property type="match status" value="1"/>
</dbReference>
<evidence type="ECO:0000256" key="10">
    <source>
        <dbReference type="ARBA" id="ARBA00048649"/>
    </source>
</evidence>
<dbReference type="EMBL" id="CAJNOL010001976">
    <property type="protein sequence ID" value="CAF1445120.1"/>
    <property type="molecule type" value="Genomic_DNA"/>
</dbReference>
<evidence type="ECO:0000259" key="13">
    <source>
        <dbReference type="PROSITE" id="PS01033"/>
    </source>
</evidence>
<dbReference type="Proteomes" id="UP000663870">
    <property type="component" value="Unassembled WGS sequence"/>
</dbReference>
<dbReference type="GO" id="GO:0009636">
    <property type="term" value="P:response to toxic substance"/>
    <property type="evidence" value="ECO:0007669"/>
    <property type="project" value="UniProtKB-KW"/>
</dbReference>
<dbReference type="InterPro" id="IPR008333">
    <property type="entry name" value="Cbr1-like_FAD-bd_dom"/>
</dbReference>
<dbReference type="PANTHER" id="PTHR43396:SF3">
    <property type="entry name" value="FLAVOHEMOPROTEIN"/>
    <property type="match status" value="1"/>
</dbReference>
<evidence type="ECO:0000313" key="15">
    <source>
        <dbReference type="EMBL" id="CAF1182795.1"/>
    </source>
</evidence>
<keyword evidence="6" id="KW-0479">Metal-binding</keyword>
<evidence type="ECO:0000256" key="4">
    <source>
        <dbReference type="ARBA" id="ARBA00022575"/>
    </source>
</evidence>
<dbReference type="PROSITE" id="PS51384">
    <property type="entry name" value="FAD_FR"/>
    <property type="match status" value="1"/>
</dbReference>
<comment type="catalytic activity">
    <reaction evidence="11">
        <text>2 nitric oxide + NADPH + 2 O2 = 2 nitrate + NADP(+) + H(+)</text>
        <dbReference type="Rhea" id="RHEA:19465"/>
        <dbReference type="ChEBI" id="CHEBI:15378"/>
        <dbReference type="ChEBI" id="CHEBI:15379"/>
        <dbReference type="ChEBI" id="CHEBI:16480"/>
        <dbReference type="ChEBI" id="CHEBI:17632"/>
        <dbReference type="ChEBI" id="CHEBI:57783"/>
        <dbReference type="ChEBI" id="CHEBI:58349"/>
        <dbReference type="EC" id="1.14.12.17"/>
    </reaction>
</comment>
<keyword evidence="12" id="KW-0813">Transport</keyword>
<protein>
    <recommendedName>
        <fullName evidence="3">nitric oxide dioxygenase</fullName>
        <ecNumber evidence="3">1.14.12.17</ecNumber>
    </recommendedName>
</protein>
<evidence type="ECO:0000256" key="1">
    <source>
        <dbReference type="ARBA" id="ARBA00001970"/>
    </source>
</evidence>
<dbReference type="InterPro" id="IPR039261">
    <property type="entry name" value="FNR_nucleotide-bd"/>
</dbReference>
<dbReference type="FunFam" id="1.10.490.10:FF:000003">
    <property type="entry name" value="Flavohemoprotein"/>
    <property type="match status" value="1"/>
</dbReference>
<dbReference type="InterPro" id="IPR000971">
    <property type="entry name" value="Globin"/>
</dbReference>
<dbReference type="SUPFAM" id="SSF63380">
    <property type="entry name" value="Riboflavin synthase domain-like"/>
    <property type="match status" value="1"/>
</dbReference>
<dbReference type="GO" id="GO:0046210">
    <property type="term" value="P:nitric oxide catabolic process"/>
    <property type="evidence" value="ECO:0007669"/>
    <property type="project" value="TreeGrafter"/>
</dbReference>
<dbReference type="Pfam" id="PF00970">
    <property type="entry name" value="FAD_binding_6"/>
    <property type="match status" value="1"/>
</dbReference>
<dbReference type="PANTHER" id="PTHR43396">
    <property type="entry name" value="FLAVOHEMOPROTEIN"/>
    <property type="match status" value="1"/>
</dbReference>
<evidence type="ECO:0000313" key="18">
    <source>
        <dbReference type="Proteomes" id="UP000663870"/>
    </source>
</evidence>
<dbReference type="GO" id="GO:0071949">
    <property type="term" value="F:FAD binding"/>
    <property type="evidence" value="ECO:0007669"/>
    <property type="project" value="TreeGrafter"/>
</dbReference>
<dbReference type="Proteomes" id="UP000663854">
    <property type="component" value="Unassembled WGS sequence"/>
</dbReference>
<evidence type="ECO:0000256" key="12">
    <source>
        <dbReference type="RuleBase" id="RU000356"/>
    </source>
</evidence>
<dbReference type="Gene3D" id="2.40.30.10">
    <property type="entry name" value="Translation factors"/>
    <property type="match status" value="1"/>
</dbReference>
<reference evidence="15" key="1">
    <citation type="submission" date="2021-02" db="EMBL/GenBank/DDBJ databases">
        <authorList>
            <person name="Nowell W R."/>
        </authorList>
    </citation>
    <scope>NUCLEOTIDE SEQUENCE</scope>
</reference>
<dbReference type="InterPro" id="IPR009050">
    <property type="entry name" value="Globin-like_sf"/>
</dbReference>
<dbReference type="SUPFAM" id="SSF52343">
    <property type="entry name" value="Ferredoxin reductase-like, C-terminal NADP-linked domain"/>
    <property type="match status" value="1"/>
</dbReference>
<keyword evidence="18" id="KW-1185">Reference proteome</keyword>
<dbReference type="InterPro" id="IPR017927">
    <property type="entry name" value="FAD-bd_FR_type"/>
</dbReference>
<comment type="cofactor">
    <cofactor evidence="1">
        <name>heme b</name>
        <dbReference type="ChEBI" id="CHEBI:60344"/>
    </cofactor>
</comment>
<evidence type="ECO:0000259" key="14">
    <source>
        <dbReference type="PROSITE" id="PS51384"/>
    </source>
</evidence>
<dbReference type="EC" id="1.14.12.17" evidence="3"/>
<dbReference type="AlphaFoldDB" id="A0A814V1K1"/>
<dbReference type="Gene3D" id="3.40.50.80">
    <property type="entry name" value="Nucleotide-binding domain of ferredoxin-NADP reductase (FNR) module"/>
    <property type="match status" value="1"/>
</dbReference>
<evidence type="ECO:0000256" key="3">
    <source>
        <dbReference type="ARBA" id="ARBA00012229"/>
    </source>
</evidence>
<feature type="domain" description="FAD-binding FR-type" evidence="14">
    <location>
        <begin position="151"/>
        <end position="259"/>
    </location>
</feature>
<organism evidence="15 17">
    <name type="scientific">Rotaria sordida</name>
    <dbReference type="NCBI Taxonomy" id="392033"/>
    <lineage>
        <taxon>Eukaryota</taxon>
        <taxon>Metazoa</taxon>
        <taxon>Spiralia</taxon>
        <taxon>Gnathifera</taxon>
        <taxon>Rotifera</taxon>
        <taxon>Eurotatoria</taxon>
        <taxon>Bdelloidea</taxon>
        <taxon>Philodinida</taxon>
        <taxon>Philodinidae</taxon>
        <taxon>Rotaria</taxon>
    </lineage>
</organism>
<dbReference type="EMBL" id="CAJNOH010001154">
    <property type="protein sequence ID" value="CAF1182795.1"/>
    <property type="molecule type" value="Genomic_DNA"/>
</dbReference>
<evidence type="ECO:0000313" key="16">
    <source>
        <dbReference type="EMBL" id="CAF1445120.1"/>
    </source>
</evidence>
<dbReference type="GO" id="GO:0046872">
    <property type="term" value="F:metal ion binding"/>
    <property type="evidence" value="ECO:0007669"/>
    <property type="project" value="UniProtKB-KW"/>
</dbReference>
<dbReference type="Gene3D" id="1.10.490.10">
    <property type="entry name" value="Globins"/>
    <property type="match status" value="1"/>
</dbReference>
<keyword evidence="4" id="KW-0216">Detoxification</keyword>
<dbReference type="GO" id="GO:0008941">
    <property type="term" value="F:nitric oxide dioxygenase NAD(P)H activity"/>
    <property type="evidence" value="ECO:0007669"/>
    <property type="project" value="UniProtKB-EC"/>
</dbReference>
<dbReference type="GO" id="GO:0005344">
    <property type="term" value="F:oxygen carrier activity"/>
    <property type="evidence" value="ECO:0007669"/>
    <property type="project" value="UniProtKB-KW"/>
</dbReference>
<evidence type="ECO:0000256" key="6">
    <source>
        <dbReference type="ARBA" id="ARBA00022723"/>
    </source>
</evidence>
<sequence length="395" mass="44719">MPVTEEQKQILKTTSPIFKENGKEITSILYKHMFADHPELLNIFNRTNQKNGTQPFALANTMYLAIENIDHLDVLLPQFLLISHKHRASTVQPEHYPILGKYLLIAIDEFLGGMGDPDILGAWSAAYNMIVTIFINIEKRLYNELGDKSEQGFIPFTITKKEIIASGPIVAFTMERRDGGKMRDYHPGQYITIRIKKDGLYHIRYYSLIELFNGKTYRIAIKQEKNNESKGVVSTELIEKYKEGDTLSVSLPAGTYTLIPDAKHHLFIASGIGISVFSSMILDLHKQGKSDIVTLIHCVSTEDQAVFADQMHKILTKNQYYILLQGKHLLQVTITKTVTPKTHVYLCGSVTFMDKVEDYLGQCGHPFSQVHKEAFQPSLSLIKDAVKNQSTTKPL</sequence>
<evidence type="ECO:0000313" key="17">
    <source>
        <dbReference type="Proteomes" id="UP000663854"/>
    </source>
</evidence>
<dbReference type="PROSITE" id="PS01033">
    <property type="entry name" value="GLOBIN"/>
    <property type="match status" value="1"/>
</dbReference>
<gene>
    <name evidence="16" type="ORF">JXQ802_LOCUS37246</name>
    <name evidence="15" type="ORF">PYM288_LOCUS23898</name>
</gene>
<comment type="catalytic activity">
    <reaction evidence="10">
        <text>2 nitric oxide + NADH + 2 O2 = 2 nitrate + NAD(+) + H(+)</text>
        <dbReference type="Rhea" id="RHEA:19469"/>
        <dbReference type="ChEBI" id="CHEBI:15378"/>
        <dbReference type="ChEBI" id="CHEBI:15379"/>
        <dbReference type="ChEBI" id="CHEBI:16480"/>
        <dbReference type="ChEBI" id="CHEBI:17632"/>
        <dbReference type="ChEBI" id="CHEBI:57540"/>
        <dbReference type="ChEBI" id="CHEBI:57945"/>
        <dbReference type="EC" id="1.14.12.17"/>
    </reaction>
</comment>
<dbReference type="GO" id="GO:0071500">
    <property type="term" value="P:cellular response to nitrosative stress"/>
    <property type="evidence" value="ECO:0007669"/>
    <property type="project" value="TreeGrafter"/>
</dbReference>
<comment type="similarity">
    <text evidence="12">Belongs to the globin family.</text>
</comment>
<keyword evidence="9" id="KW-0520">NAD</keyword>
<dbReference type="InterPro" id="IPR012292">
    <property type="entry name" value="Globin/Proto"/>
</dbReference>